<dbReference type="Proteomes" id="UP001283361">
    <property type="component" value="Unassembled WGS sequence"/>
</dbReference>
<dbReference type="GO" id="GO:0005615">
    <property type="term" value="C:extracellular space"/>
    <property type="evidence" value="ECO:0007669"/>
    <property type="project" value="TreeGrafter"/>
</dbReference>
<dbReference type="InterPro" id="IPR033906">
    <property type="entry name" value="Lipase_N"/>
</dbReference>
<evidence type="ECO:0000256" key="5">
    <source>
        <dbReference type="SAM" id="SignalP"/>
    </source>
</evidence>
<dbReference type="GO" id="GO:0016298">
    <property type="term" value="F:lipase activity"/>
    <property type="evidence" value="ECO:0007669"/>
    <property type="project" value="InterPro"/>
</dbReference>
<organism evidence="7 8">
    <name type="scientific">Elysia crispata</name>
    <name type="common">lettuce slug</name>
    <dbReference type="NCBI Taxonomy" id="231223"/>
    <lineage>
        <taxon>Eukaryota</taxon>
        <taxon>Metazoa</taxon>
        <taxon>Spiralia</taxon>
        <taxon>Lophotrochozoa</taxon>
        <taxon>Mollusca</taxon>
        <taxon>Gastropoda</taxon>
        <taxon>Heterobranchia</taxon>
        <taxon>Euthyneura</taxon>
        <taxon>Panpulmonata</taxon>
        <taxon>Sacoglossa</taxon>
        <taxon>Placobranchoidea</taxon>
        <taxon>Plakobranchidae</taxon>
        <taxon>Elysia</taxon>
    </lineage>
</organism>
<dbReference type="PRINTS" id="PR00821">
    <property type="entry name" value="TAGLIPASE"/>
</dbReference>
<dbReference type="SUPFAM" id="SSF53474">
    <property type="entry name" value="alpha/beta-Hydrolases"/>
    <property type="match status" value="1"/>
</dbReference>
<dbReference type="AlphaFoldDB" id="A0AAE1E9M8"/>
<protein>
    <recommendedName>
        <fullName evidence="6">Lipase domain-containing protein</fullName>
    </recommendedName>
</protein>
<dbReference type="InterPro" id="IPR029058">
    <property type="entry name" value="AB_hydrolase_fold"/>
</dbReference>
<keyword evidence="8" id="KW-1185">Reference proteome</keyword>
<gene>
    <name evidence="7" type="ORF">RRG08_050712</name>
</gene>
<keyword evidence="3" id="KW-0964">Secreted</keyword>
<dbReference type="GO" id="GO:0016042">
    <property type="term" value="P:lipid catabolic process"/>
    <property type="evidence" value="ECO:0007669"/>
    <property type="project" value="TreeGrafter"/>
</dbReference>
<dbReference type="CDD" id="cd00707">
    <property type="entry name" value="Pancreat_lipase_like"/>
    <property type="match status" value="1"/>
</dbReference>
<dbReference type="Gene3D" id="3.40.50.1820">
    <property type="entry name" value="alpha/beta hydrolase"/>
    <property type="match status" value="1"/>
</dbReference>
<comment type="subcellular location">
    <subcellularLocation>
        <location evidence="1">Secreted</location>
    </subcellularLocation>
</comment>
<keyword evidence="5" id="KW-0732">Signal</keyword>
<reference evidence="7" key="1">
    <citation type="journal article" date="2023" name="G3 (Bethesda)">
        <title>A reference genome for the long-term kleptoplast-retaining sea slug Elysia crispata morphotype clarki.</title>
        <authorList>
            <person name="Eastman K.E."/>
            <person name="Pendleton A.L."/>
            <person name="Shaikh M.A."/>
            <person name="Suttiyut T."/>
            <person name="Ogas R."/>
            <person name="Tomko P."/>
            <person name="Gavelis G."/>
            <person name="Widhalm J.R."/>
            <person name="Wisecaver J.H."/>
        </authorList>
    </citation>
    <scope>NUCLEOTIDE SEQUENCE</scope>
    <source>
        <strain evidence="7">ECLA1</strain>
    </source>
</reference>
<feature type="domain" description="Lipase" evidence="6">
    <location>
        <begin position="63"/>
        <end position="333"/>
    </location>
</feature>
<evidence type="ECO:0000256" key="2">
    <source>
        <dbReference type="ARBA" id="ARBA00010701"/>
    </source>
</evidence>
<evidence type="ECO:0000256" key="4">
    <source>
        <dbReference type="RuleBase" id="RU004262"/>
    </source>
</evidence>
<evidence type="ECO:0000313" key="7">
    <source>
        <dbReference type="EMBL" id="KAK3799411.1"/>
    </source>
</evidence>
<dbReference type="InterPro" id="IPR013818">
    <property type="entry name" value="Lipase"/>
</dbReference>
<comment type="caution">
    <text evidence="7">The sequence shown here is derived from an EMBL/GenBank/DDBJ whole genome shotgun (WGS) entry which is preliminary data.</text>
</comment>
<evidence type="ECO:0000256" key="3">
    <source>
        <dbReference type="ARBA" id="ARBA00022525"/>
    </source>
</evidence>
<sequence length="358" mass="39539">MKMLKIFGLVIFFLSASHAALNHHFMDCDGNENTGSILRVCCDSDMLPKGCQCFDISPRTDFTNSMYHKPECPENLNIQFFFYDRAHTETSVKISAGQGNIAQTPFNGARKTMFIAHGFIDYGPAPWMLAMKDELLAVEDMNVILVDWQNGAAGPNYYQAVANTRTVGAMIGRLLEDFNAHFGMPFEKVHLAGHSLGSHIMGYAGKEVFRLTGQKIGRITGLDPAGPAFESYTRFVRLDAEDARFVDIIHTDAESLISSGFGTRYSIGHADFYPNGGKHQPGCPEETLGILSMLSFEDEYSTGACSHLRALDLFTNSIRKCRFDPPGITGSPCNMGFNADSSCRGDYYPETTSVQPYC</sequence>
<evidence type="ECO:0000256" key="1">
    <source>
        <dbReference type="ARBA" id="ARBA00004613"/>
    </source>
</evidence>
<dbReference type="PANTHER" id="PTHR11610">
    <property type="entry name" value="LIPASE"/>
    <property type="match status" value="1"/>
</dbReference>
<proteinExistence type="inferred from homology"/>
<evidence type="ECO:0000259" key="6">
    <source>
        <dbReference type="Pfam" id="PF00151"/>
    </source>
</evidence>
<dbReference type="Pfam" id="PF00151">
    <property type="entry name" value="Lipase"/>
    <property type="match status" value="1"/>
</dbReference>
<dbReference type="EMBL" id="JAWDGP010000574">
    <property type="protein sequence ID" value="KAK3799411.1"/>
    <property type="molecule type" value="Genomic_DNA"/>
</dbReference>
<feature type="chain" id="PRO_5042165662" description="Lipase domain-containing protein" evidence="5">
    <location>
        <begin position="20"/>
        <end position="358"/>
    </location>
</feature>
<feature type="signal peptide" evidence="5">
    <location>
        <begin position="1"/>
        <end position="19"/>
    </location>
</feature>
<dbReference type="InterPro" id="IPR000734">
    <property type="entry name" value="TAG_lipase"/>
</dbReference>
<accession>A0AAE1E9M8</accession>
<evidence type="ECO:0000313" key="8">
    <source>
        <dbReference type="Proteomes" id="UP001283361"/>
    </source>
</evidence>
<name>A0AAE1E9M8_9GAST</name>
<comment type="similarity">
    <text evidence="2 4">Belongs to the AB hydrolase superfamily. Lipase family.</text>
</comment>